<dbReference type="Gene3D" id="3.20.20.370">
    <property type="entry name" value="Glycoside hydrolase/deacetylase"/>
    <property type="match status" value="1"/>
</dbReference>
<name>A0A0P0CDZ7_9FLAO</name>
<dbReference type="RefSeq" id="WP_054724898.1">
    <property type="nucleotide sequence ID" value="NZ_CP012898.1"/>
</dbReference>
<gene>
    <name evidence="1" type="ORF">APS56_03735</name>
</gene>
<dbReference type="InterPro" id="IPR005501">
    <property type="entry name" value="LamB/YcsF/PxpA-like"/>
</dbReference>
<dbReference type="AlphaFoldDB" id="A0A0P0CDZ7"/>
<dbReference type="EMBL" id="CP012898">
    <property type="protein sequence ID" value="ALJ04304.1"/>
    <property type="molecule type" value="Genomic_DNA"/>
</dbReference>
<accession>A0A0P0CDZ7</accession>
<evidence type="ECO:0000313" key="2">
    <source>
        <dbReference type="Proteomes" id="UP000057981"/>
    </source>
</evidence>
<dbReference type="CDD" id="cd10801">
    <property type="entry name" value="LamB_YcsF_like_1"/>
    <property type="match status" value="1"/>
</dbReference>
<dbReference type="NCBIfam" id="NF003814">
    <property type="entry name" value="PRK05406.1-3"/>
    <property type="match status" value="1"/>
</dbReference>
<dbReference type="STRING" id="1736674.APS56_03735"/>
<dbReference type="PATRIC" id="fig|1736674.3.peg.770"/>
<reference evidence="1 2" key="1">
    <citation type="submission" date="2015-10" db="EMBL/GenBank/DDBJ databases">
        <authorList>
            <person name="Gilbert D.G."/>
        </authorList>
    </citation>
    <scope>NUCLEOTIDE SEQUENCE [LARGE SCALE GENOMIC DNA]</scope>
    <source>
        <strain evidence="2">HZ-22</strain>
    </source>
</reference>
<dbReference type="Proteomes" id="UP000057981">
    <property type="component" value="Chromosome"/>
</dbReference>
<dbReference type="Pfam" id="PF03746">
    <property type="entry name" value="LamB_YcsF"/>
    <property type="match status" value="1"/>
</dbReference>
<dbReference type="NCBIfam" id="NF003816">
    <property type="entry name" value="PRK05406.1-5"/>
    <property type="match status" value="1"/>
</dbReference>
<dbReference type="PANTHER" id="PTHR30292:SF0">
    <property type="entry name" value="5-OXOPROLINASE SUBUNIT A"/>
    <property type="match status" value="1"/>
</dbReference>
<dbReference type="OrthoDB" id="9773478at2"/>
<keyword evidence="2" id="KW-1185">Reference proteome</keyword>
<evidence type="ECO:0000313" key="1">
    <source>
        <dbReference type="EMBL" id="ALJ04304.1"/>
    </source>
</evidence>
<dbReference type="SUPFAM" id="SSF88713">
    <property type="entry name" value="Glycoside hydrolase/deacetylase"/>
    <property type="match status" value="1"/>
</dbReference>
<proteinExistence type="predicted"/>
<sequence length="246" mass="27527">MQSKRIDINVDMGEGIGNDAELMPYISACNIACGGHAGNLETMRQVVSLAKHYEVKVGAHPSFPDKINFGRVKMNMSSVALFDSLKQQIGSLYKVLQDQQIELHHIKPHGALYNLAALDERIAKIIIDVVISLECSVKLFVPYKSIVEDLAIKNNISIAYEAFADRNYNDDLSLVSRSKKDAVIHNSDMVFNHVFRMIEAEKVKTISGKEKPIKAETFCLHGDNSNVVDIIKNLRMQLERKGIQIS</sequence>
<dbReference type="GO" id="GO:0005975">
    <property type="term" value="P:carbohydrate metabolic process"/>
    <property type="evidence" value="ECO:0007669"/>
    <property type="project" value="InterPro"/>
</dbReference>
<protein>
    <submittedName>
        <fullName evidence="1">Lactam utilization protein LamB</fullName>
    </submittedName>
</protein>
<organism evidence="1 2">
    <name type="scientific">Pseudalgibacter alginicilyticus</name>
    <dbReference type="NCBI Taxonomy" id="1736674"/>
    <lineage>
        <taxon>Bacteria</taxon>
        <taxon>Pseudomonadati</taxon>
        <taxon>Bacteroidota</taxon>
        <taxon>Flavobacteriia</taxon>
        <taxon>Flavobacteriales</taxon>
        <taxon>Flavobacteriaceae</taxon>
        <taxon>Pseudalgibacter</taxon>
    </lineage>
</organism>
<dbReference type="KEGG" id="ahz:APS56_03735"/>
<dbReference type="InterPro" id="IPR011330">
    <property type="entry name" value="Glyco_hydro/deAcase_b/a-brl"/>
</dbReference>
<dbReference type="PANTHER" id="PTHR30292">
    <property type="entry name" value="UNCHARACTERIZED PROTEIN YBGL-RELATED"/>
    <property type="match status" value="1"/>
</dbReference>